<reference evidence="2 3" key="1">
    <citation type="journal article" date="2013" name="PLoS Genet.">
        <title>The genome and development-dependent transcriptomes of Pyronema confluens: a window into fungal evolution.</title>
        <authorList>
            <person name="Traeger S."/>
            <person name="Altegoer F."/>
            <person name="Freitag M."/>
            <person name="Gabaldon T."/>
            <person name="Kempken F."/>
            <person name="Kumar A."/>
            <person name="Marcet-Houben M."/>
            <person name="Poggeler S."/>
            <person name="Stajich J.E."/>
            <person name="Nowrousian M."/>
        </authorList>
    </citation>
    <scope>NUCLEOTIDE SEQUENCE [LARGE SCALE GENOMIC DNA]</scope>
    <source>
        <strain evidence="3">CBS 100304</strain>
        <tissue evidence="2">Vegetative mycelium</tissue>
    </source>
</reference>
<dbReference type="EMBL" id="HF935693">
    <property type="protein sequence ID" value="CCX12273.1"/>
    <property type="molecule type" value="Genomic_DNA"/>
</dbReference>
<dbReference type="OrthoDB" id="74545at2759"/>
<proteinExistence type="predicted"/>
<gene>
    <name evidence="2" type="ORF">PCON_11867</name>
</gene>
<dbReference type="PANTHER" id="PTHR37015">
    <property type="entry name" value="REVERSE TRANSCRIPTASE DOMAIN-CONTAINING PROTEIN"/>
    <property type="match status" value="1"/>
</dbReference>
<sequence length="903" mass="103460">MPSSSAPPPFAQVLNSITETKFSELTKKRKAFIPHLDAVRSIVDDNTINPRDKVRKIIEKNTATSPSDLRLRPAGDVKQYENLLRLSEYDPSISEEVIKSWAQKLSNGFEIEDQMQVYGGLFANLLKEWLSSGQAISAKDSDWEAVEKVGRKEMHDQRAVFEKFVFNSDGFDTDATKIKNYLDQLFNDSLETESTLEDMRERIKTAAKYYIIITESAVIEAMQMLLKNDLLSNEKQATVKEFLQNKVVLKEITDVIKIYFSSIDTWSWPEDGVTVEMRRQINGKYRVYMDEEIIQAIFLQCIGCFWCRTLHQEFQSFHDSPAWKPTTQGLSAKESSRRRTFLKNGPGISPKFSIDETRRNLQQEQFFLGQLRGETDVDLALPYDDDNGDSDDDEQFKKELKAKGKKTKASKKQKKTPNLKQSLLHLMATEALLNVNLRSQHTIVRSDFEWFGPSLPHTSILTILEYFGVPERWIKFFRTFLEAPLKFSDDGPGAVIRTRSRGVPMSHALSTAFGETVLFCMDYAVNKMADGTFLYRIHDDLWFWNSDPAKCVKAWEAMKCYADVVGLKFNQEKTGSICIGAKVHAKLPSGSIKWGFLVLNSSGKFVIDQEAVNTHIMELRLQLAACKTVFSWVQAYNKYMRFFTTNFAAPAKCFGVEHVNQSLDTLHRIQKELFPDHQGSVILYLSSVIEQRFGVSDIPTGWFYWPVRLGGLELHNPFINLSAIKNGGTLDEDPGSYFKKLSEKTDRQNYENYKREWNSSPQPGSPSMWAPHAHVLTTRATISDDEEFFSFAEYNLGRESHCPEWADAFNELMGTGAIDISYFLATPDKYPELAPENKVEIMKVLGTKNEYGTVSIDCYWQWIMAIWGEEMVEKWGGYCIVRDELLPLGMVEVFRSAKVRWEQ</sequence>
<name>U4LD02_PYROM</name>
<dbReference type="AlphaFoldDB" id="U4LD02"/>
<dbReference type="eggNOG" id="ENOG502QSPR">
    <property type="taxonomic scope" value="Eukaryota"/>
</dbReference>
<dbReference type="PANTHER" id="PTHR37015:SF2">
    <property type="entry name" value="REVERSE TRANSCRIPTASE DOMAIN-CONTAINING PROTEIN"/>
    <property type="match status" value="1"/>
</dbReference>
<dbReference type="Proteomes" id="UP000018144">
    <property type="component" value="Unassembled WGS sequence"/>
</dbReference>
<dbReference type="OMA" id="WNSYFAR"/>
<evidence type="ECO:0000256" key="1">
    <source>
        <dbReference type="SAM" id="MobiDB-lite"/>
    </source>
</evidence>
<evidence type="ECO:0000313" key="2">
    <source>
        <dbReference type="EMBL" id="CCX12273.1"/>
    </source>
</evidence>
<protein>
    <recommendedName>
        <fullName evidence="4">Reverse transcriptase domain-containing protein</fullName>
    </recommendedName>
</protein>
<keyword evidence="3" id="KW-1185">Reference proteome</keyword>
<evidence type="ECO:0008006" key="4">
    <source>
        <dbReference type="Google" id="ProtNLM"/>
    </source>
</evidence>
<dbReference type="STRING" id="1076935.U4LD02"/>
<feature type="region of interest" description="Disordered" evidence="1">
    <location>
        <begin position="325"/>
        <end position="347"/>
    </location>
</feature>
<organism evidence="2 3">
    <name type="scientific">Pyronema omphalodes (strain CBS 100304)</name>
    <name type="common">Pyronema confluens</name>
    <dbReference type="NCBI Taxonomy" id="1076935"/>
    <lineage>
        <taxon>Eukaryota</taxon>
        <taxon>Fungi</taxon>
        <taxon>Dikarya</taxon>
        <taxon>Ascomycota</taxon>
        <taxon>Pezizomycotina</taxon>
        <taxon>Pezizomycetes</taxon>
        <taxon>Pezizales</taxon>
        <taxon>Pyronemataceae</taxon>
        <taxon>Pyronema</taxon>
    </lineage>
</organism>
<evidence type="ECO:0000313" key="3">
    <source>
        <dbReference type="Proteomes" id="UP000018144"/>
    </source>
</evidence>
<accession>U4LD02</accession>